<protein>
    <submittedName>
        <fullName evidence="2">DUF493 domain-containing protein</fullName>
    </submittedName>
</protein>
<dbReference type="RefSeq" id="WP_228232431.1">
    <property type="nucleotide sequence ID" value="NZ_ARXL01000116.1"/>
</dbReference>
<dbReference type="InterPro" id="IPR007454">
    <property type="entry name" value="UPF0250_YbeD-like"/>
</dbReference>
<dbReference type="Gene3D" id="3.30.70.260">
    <property type="match status" value="1"/>
</dbReference>
<dbReference type="PANTHER" id="PTHR38036">
    <property type="entry name" value="UPF0250 PROTEIN YBED"/>
    <property type="match status" value="1"/>
</dbReference>
<evidence type="ECO:0000256" key="1">
    <source>
        <dbReference type="ARBA" id="ARBA00008460"/>
    </source>
</evidence>
<proteinExistence type="inferred from homology"/>
<dbReference type="EMBL" id="JAJGNA010000001">
    <property type="protein sequence ID" value="MCC4307236.1"/>
    <property type="molecule type" value="Genomic_DNA"/>
</dbReference>
<evidence type="ECO:0000313" key="2">
    <source>
        <dbReference type="EMBL" id="MCC4307236.1"/>
    </source>
</evidence>
<name>A0A9Q3UHF9_9GAMM</name>
<gene>
    <name evidence="2" type="ORF">LL252_01520</name>
</gene>
<sequence>MAIREELWDFPHVMQLKVMGAADAPLEEVVVTVLETHLGDFERGLNLSRKPSAKGTFVSITANITVHNKEQVEGIYRDLNASPHVKITL</sequence>
<keyword evidence="3" id="KW-1185">Reference proteome</keyword>
<evidence type="ECO:0000313" key="3">
    <source>
        <dbReference type="Proteomes" id="UP001108027"/>
    </source>
</evidence>
<accession>A0A9Q3UHF9</accession>
<dbReference type="PANTHER" id="PTHR38036:SF1">
    <property type="entry name" value="UPF0250 PROTEIN YBED"/>
    <property type="match status" value="1"/>
</dbReference>
<dbReference type="Pfam" id="PF04359">
    <property type="entry name" value="DUF493"/>
    <property type="match status" value="1"/>
</dbReference>
<comment type="caution">
    <text evidence="2">The sequence shown here is derived from an EMBL/GenBank/DDBJ whole genome shotgun (WGS) entry which is preliminary data.</text>
</comment>
<comment type="similarity">
    <text evidence="1">Belongs to the UPF0250 family.</text>
</comment>
<organism evidence="2 3">
    <name type="scientific">Alloalcanivorax marinus</name>
    <dbReference type="NCBI Taxonomy" id="1177169"/>
    <lineage>
        <taxon>Bacteria</taxon>
        <taxon>Pseudomonadati</taxon>
        <taxon>Pseudomonadota</taxon>
        <taxon>Gammaproteobacteria</taxon>
        <taxon>Oceanospirillales</taxon>
        <taxon>Alcanivoracaceae</taxon>
        <taxon>Alloalcanivorax</taxon>
    </lineage>
</organism>
<dbReference type="GO" id="GO:0005829">
    <property type="term" value="C:cytosol"/>
    <property type="evidence" value="ECO:0007669"/>
    <property type="project" value="TreeGrafter"/>
</dbReference>
<reference evidence="2" key="1">
    <citation type="submission" date="2021-10" db="EMBL/GenBank/DDBJ databases">
        <title>The diversity and Nitrogen Metabolism of Culturable Nitrate-Utilizing Bacteria Within the Oxygen Minimum Zone of the Changjiang (Yangtze River)Estuary.</title>
        <authorList>
            <person name="Zhang D."/>
            <person name="Zheng J."/>
            <person name="Liu S."/>
            <person name="He W."/>
        </authorList>
    </citation>
    <scope>NUCLEOTIDE SEQUENCE</scope>
    <source>
        <strain evidence="2">FXH-223</strain>
    </source>
</reference>
<dbReference type="InterPro" id="IPR027471">
    <property type="entry name" value="YbeD-like_sf"/>
</dbReference>
<dbReference type="AlphaFoldDB" id="A0A9Q3UHF9"/>
<dbReference type="SUPFAM" id="SSF117991">
    <property type="entry name" value="YbeD/HP0495-like"/>
    <property type="match status" value="1"/>
</dbReference>
<dbReference type="Proteomes" id="UP001108027">
    <property type="component" value="Unassembled WGS sequence"/>
</dbReference>